<dbReference type="Proteomes" id="UP000265562">
    <property type="component" value="Chromosome"/>
</dbReference>
<gene>
    <name evidence="1" type="ORF">D4A81_09040</name>
</gene>
<dbReference type="AlphaFoldDB" id="A0A385Q107"/>
<dbReference type="Pfam" id="PF05272">
    <property type="entry name" value="VapE-like_dom"/>
    <property type="match status" value="1"/>
</dbReference>
<dbReference type="PANTHER" id="PTHR34985">
    <property type="entry name" value="SLR0554 PROTEIN"/>
    <property type="match status" value="1"/>
</dbReference>
<dbReference type="EMBL" id="CP032364">
    <property type="protein sequence ID" value="AYB00082.1"/>
    <property type="molecule type" value="Genomic_DNA"/>
</dbReference>
<organism evidence="1 2">
    <name type="scientific">Lachnoanaerobaculum umeaense</name>
    <dbReference type="NCBI Taxonomy" id="617123"/>
    <lineage>
        <taxon>Bacteria</taxon>
        <taxon>Bacillati</taxon>
        <taxon>Bacillota</taxon>
        <taxon>Clostridia</taxon>
        <taxon>Lachnospirales</taxon>
        <taxon>Lachnospiraceae</taxon>
        <taxon>Lachnoanaerobaculum</taxon>
    </lineage>
</organism>
<dbReference type="InterPro" id="IPR007936">
    <property type="entry name" value="VapE-like_dom"/>
</dbReference>
<dbReference type="OrthoDB" id="9763644at2"/>
<dbReference type="PANTHER" id="PTHR34985:SF1">
    <property type="entry name" value="SLR0554 PROTEIN"/>
    <property type="match status" value="1"/>
</dbReference>
<evidence type="ECO:0000313" key="1">
    <source>
        <dbReference type="EMBL" id="AYB00082.1"/>
    </source>
</evidence>
<dbReference type="InterPro" id="IPR027417">
    <property type="entry name" value="P-loop_NTPase"/>
</dbReference>
<name>A0A385Q107_9FIRM</name>
<dbReference type="RefSeq" id="WP_111524580.1">
    <property type="nucleotide sequence ID" value="NZ_CP032364.1"/>
</dbReference>
<dbReference type="SUPFAM" id="SSF52540">
    <property type="entry name" value="P-loop containing nucleoside triphosphate hydrolases"/>
    <property type="match status" value="1"/>
</dbReference>
<accession>A0A385Q107</accession>
<dbReference type="KEGG" id="lua:D4A81_09040"/>
<protein>
    <submittedName>
        <fullName evidence="1">Virulence-associated protein E</fullName>
    </submittedName>
</protein>
<proteinExistence type="predicted"/>
<evidence type="ECO:0000313" key="2">
    <source>
        <dbReference type="Proteomes" id="UP000265562"/>
    </source>
</evidence>
<reference evidence="1 2" key="1">
    <citation type="submission" date="2018-09" db="EMBL/GenBank/DDBJ databases">
        <title>Genome sequencing of Lachnoanaerobaculum umeaense DSM 23576.</title>
        <authorList>
            <person name="Kook J.-K."/>
            <person name="Park S.-N."/>
            <person name="Lim Y.K."/>
        </authorList>
    </citation>
    <scope>NUCLEOTIDE SEQUENCE [LARGE SCALE GENOMIC DNA]</scope>
    <source>
        <strain evidence="2">DSM 23576 \ CCUG 58757</strain>
    </source>
</reference>
<sequence>MTDKKLTISIAASRFSTKWQRQTIWWSEFIKKLETPVRSPETLEHFLSLPKSKQDELKDVGGYVGGALINGRRGARSVESRDLVTLDLDNIPSGMTEEVLKKISLLGCALLVHSTRKHELARPRLRVIIPLANTVTAEEYEPIARKVAELIGIEWADPTTFQASRLMYNSSCSSDSVYVFKVLDGGFLDPRGVLAIYNDWHNHLEWPLVPNEAQKYTHLADKQQDPREKSGIIGAFCRTYDIYRAMDELIPGAYLSTEHEDRYTYSGGSTAGGAIVYNGLWLYSHHATDPASGRLCNAWDLVRLHKFSDLDADTKPDTPTNKLPSYMAMAELVRGIKEVSVLLTKERYEEASGEFKTDITDDNSDWMSGLKINGNGAVEKTIGNISLILDNDPLLKDKIALDEFACRGVALGALPWNSEEEKRQWNDTDDAGLRWYLESVYGITGKDKIYDATALCAHKHAFNSVRDYLTGLSWDGIQRLENLFIDYFGAENSLYIKAVAKKSFVAAVTRVMQPGAKFDNMVIISGAQGIGKSTFFAILGGDWFSDSLMTFEGKEAAELIQGRWIVEVGELSGMSKSETNTVKQFLSKTDDIYREAYGRRTAQFPRKCVFFGTTNDSEYLRDPTGSRRFWPVDADPLKTTKSVFNDLPKEKDQIWAEAYFYWQLGEKLHLPKDIEAMARLVQEEHREVSIKTGMVREFVEKEVPEGWNTYSLEQRRAYWTFEYKTYKGNTVKRDRICAAEIWTECFGKDASTARRQDTIEINGILSSLKGFKYSNKVMKFGCHGDQRGYKNTEF</sequence>
<keyword evidence="2" id="KW-1185">Reference proteome</keyword>